<keyword evidence="5" id="KW-1185">Reference proteome</keyword>
<evidence type="ECO:0000313" key="5">
    <source>
        <dbReference type="Proteomes" id="UP001519460"/>
    </source>
</evidence>
<feature type="transmembrane region" description="Helical" evidence="2">
    <location>
        <begin position="176"/>
        <end position="202"/>
    </location>
</feature>
<proteinExistence type="predicted"/>
<feature type="transmembrane region" description="Helical" evidence="2">
    <location>
        <begin position="364"/>
        <end position="381"/>
    </location>
</feature>
<organism evidence="4 5">
    <name type="scientific">Batillaria attramentaria</name>
    <dbReference type="NCBI Taxonomy" id="370345"/>
    <lineage>
        <taxon>Eukaryota</taxon>
        <taxon>Metazoa</taxon>
        <taxon>Spiralia</taxon>
        <taxon>Lophotrochozoa</taxon>
        <taxon>Mollusca</taxon>
        <taxon>Gastropoda</taxon>
        <taxon>Caenogastropoda</taxon>
        <taxon>Sorbeoconcha</taxon>
        <taxon>Cerithioidea</taxon>
        <taxon>Batillariidae</taxon>
        <taxon>Batillaria</taxon>
    </lineage>
</organism>
<reference evidence="4 5" key="1">
    <citation type="journal article" date="2023" name="Sci. Data">
        <title>Genome assembly of the Korean intertidal mud-creeper Batillaria attramentaria.</title>
        <authorList>
            <person name="Patra A.K."/>
            <person name="Ho P.T."/>
            <person name="Jun S."/>
            <person name="Lee S.J."/>
            <person name="Kim Y."/>
            <person name="Won Y.J."/>
        </authorList>
    </citation>
    <scope>NUCLEOTIDE SEQUENCE [LARGE SCALE GENOMIC DNA]</scope>
    <source>
        <strain evidence="4">Wonlab-2016</strain>
    </source>
</reference>
<dbReference type="PANTHER" id="PTHR11161:SF0">
    <property type="entry name" value="O-ACYLTRANSFERASE LIKE PROTEIN"/>
    <property type="match status" value="1"/>
</dbReference>
<dbReference type="Proteomes" id="UP001519460">
    <property type="component" value="Unassembled WGS sequence"/>
</dbReference>
<protein>
    <recommendedName>
        <fullName evidence="3">Nose resistant-to-fluoxetine protein N-terminal domain-containing protein</fullName>
    </recommendedName>
</protein>
<dbReference type="InterPro" id="IPR006621">
    <property type="entry name" value="Nose-resist-to-fluoxetine_N"/>
</dbReference>
<dbReference type="Pfam" id="PF20146">
    <property type="entry name" value="NRF"/>
    <property type="match status" value="1"/>
</dbReference>
<dbReference type="InterPro" id="IPR002656">
    <property type="entry name" value="Acyl_transf_3_dom"/>
</dbReference>
<dbReference type="InterPro" id="IPR052728">
    <property type="entry name" value="O2_lipid_transport_reg"/>
</dbReference>
<feature type="transmembrane region" description="Helical" evidence="2">
    <location>
        <begin position="499"/>
        <end position="519"/>
    </location>
</feature>
<dbReference type="SMART" id="SM00703">
    <property type="entry name" value="NRF"/>
    <property type="match status" value="1"/>
</dbReference>
<feature type="transmembrane region" description="Helical" evidence="2">
    <location>
        <begin position="613"/>
        <end position="631"/>
    </location>
</feature>
<evidence type="ECO:0000256" key="1">
    <source>
        <dbReference type="SAM" id="MobiDB-lite"/>
    </source>
</evidence>
<feature type="transmembrane region" description="Helical" evidence="2">
    <location>
        <begin position="578"/>
        <end position="601"/>
    </location>
</feature>
<dbReference type="PANTHER" id="PTHR11161">
    <property type="entry name" value="O-ACYLTRANSFERASE"/>
    <property type="match status" value="1"/>
</dbReference>
<evidence type="ECO:0000313" key="4">
    <source>
        <dbReference type="EMBL" id="KAK7497003.1"/>
    </source>
</evidence>
<evidence type="ECO:0000259" key="3">
    <source>
        <dbReference type="SMART" id="SM00703"/>
    </source>
</evidence>
<comment type="caution">
    <text evidence="4">The sequence shown here is derived from an EMBL/GenBank/DDBJ whole genome shotgun (WGS) entry which is preliminary data.</text>
</comment>
<feature type="domain" description="Nose resistant-to-fluoxetine protein N-terminal" evidence="3">
    <location>
        <begin position="44"/>
        <end position="169"/>
    </location>
</feature>
<feature type="region of interest" description="Disordered" evidence="1">
    <location>
        <begin position="1"/>
        <end position="32"/>
    </location>
</feature>
<sequence length="683" mass="75675">MQAAAKSSKEKATEGELTPGQRSADDSLTGGKKEAGRVLGEQSYEKCLADITLFVGSFALGAPWAIQMFDAFGKQSQGVLTGNVRWPGAYKECLDVRATDLNSTTELFKGQYCTATIKTSKESIPPSVTAYPGICIPDSCNDTNARAILAPLVTEMEMDFTLSNVVCQIEHPLDTITIVAICVFAFVGFLMALGTALDIVLVQMPKWRMARMPAILKKGIDSYSAASVGETQPLLNSKTPTHPEEPGLCAQLLISFSVYTNGSKLLSTRQPPGSLTSVHGIRFFSMTWVVLGHTFSAVKKFSYNSAVYQKEAYDRFSFQMVANATPSVDTFFVLSGLLVAYLSLKELDKNKGKLNWPLFFFHRFWRLTPLYMMVIFFNISIEQYMGSGPNWFDRDKSREACEENWWTNLLYINNLVNLDKRCLGESWYLANDMQFYLLSPLIFVPFYYSPYLGGLSSLAFLLATTISPGVITSELHFTAGSAKLAEKTVAGANSFNDYYIKPYCRMGPYVVGLVAGYILYKYASRIRMNRIVALCGWAVAGGVGMAVIFGLYDASKVTDTEPLEVWEAALWNSLGRTAWGVCVAWVIIACHTGYGGFINTLLSWEALIPLSRLTYTLYLIHMTALAVFGGIMRVPMFMNDIDIVMYFLSLMAMCYMVGAIVSLAFEAPMMGLEKILLHGNKKK</sequence>
<dbReference type="EMBL" id="JACVVK020000062">
    <property type="protein sequence ID" value="KAK7497003.1"/>
    <property type="molecule type" value="Genomic_DNA"/>
</dbReference>
<dbReference type="Pfam" id="PF01757">
    <property type="entry name" value="Acyl_transf_3"/>
    <property type="match status" value="1"/>
</dbReference>
<name>A0ABD0LC49_9CAEN</name>
<gene>
    <name evidence="4" type="ORF">BaRGS_00011739</name>
</gene>
<dbReference type="AlphaFoldDB" id="A0ABD0LC49"/>
<feature type="transmembrane region" description="Helical" evidence="2">
    <location>
        <begin position="318"/>
        <end position="344"/>
    </location>
</feature>
<feature type="transmembrane region" description="Helical" evidence="2">
    <location>
        <begin position="643"/>
        <end position="665"/>
    </location>
</feature>
<keyword evidence="2" id="KW-1133">Transmembrane helix</keyword>
<keyword evidence="2" id="KW-0472">Membrane</keyword>
<keyword evidence="2" id="KW-0812">Transmembrane</keyword>
<evidence type="ECO:0000256" key="2">
    <source>
        <dbReference type="SAM" id="Phobius"/>
    </source>
</evidence>
<feature type="transmembrane region" description="Helical" evidence="2">
    <location>
        <begin position="531"/>
        <end position="552"/>
    </location>
</feature>
<accession>A0ABD0LC49</accession>